<name>C3KQS8_SINFN</name>
<keyword evidence="1" id="KW-0472">Membrane</keyword>
<dbReference type="HOGENOM" id="CLU_2261565_0_0_5"/>
<dbReference type="KEGG" id="rhi:NGR_b09830"/>
<keyword evidence="3" id="KW-1185">Reference proteome</keyword>
<feature type="transmembrane region" description="Helical" evidence="1">
    <location>
        <begin position="66"/>
        <end position="85"/>
    </location>
</feature>
<keyword evidence="1" id="KW-0812">Transmembrane</keyword>
<keyword evidence="2" id="KW-0614">Plasmid</keyword>
<dbReference type="Proteomes" id="UP000001054">
    <property type="component" value="Plasmid pNGR234b"/>
</dbReference>
<gene>
    <name evidence="2" type="ordered locus">NGR_b09830</name>
</gene>
<geneLocation type="plasmid" evidence="3">
    <name>sym pNGR234b</name>
</geneLocation>
<dbReference type="AlphaFoldDB" id="C3KQS8"/>
<evidence type="ECO:0000313" key="3">
    <source>
        <dbReference type="Proteomes" id="UP000001054"/>
    </source>
</evidence>
<proteinExistence type="predicted"/>
<reference evidence="3" key="1">
    <citation type="journal article" date="2004" name="J. Bacteriol.">
        <title>An evolutionary hot spot: the pNGR234b replicon of Rhizobium sp. strain NGR234.</title>
        <authorList>
            <person name="Streit W.R."/>
            <person name="Schmitz R.A."/>
            <person name="Perret X."/>
            <person name="Staehelin C."/>
            <person name="Deakin W.J."/>
            <person name="Raasch C."/>
            <person name="Liesegang H."/>
            <person name="Broughton W.J."/>
        </authorList>
    </citation>
    <scope>NUCLEOTIDE SEQUENCE [LARGE SCALE GENOMIC DNA]</scope>
    <source>
        <strain evidence="3">NBRC 101917 / NGR234</strain>
    </source>
</reference>
<organism evidence="2 3">
    <name type="scientific">Sinorhizobium fredii (strain NBRC 101917 / NGR234)</name>
    <dbReference type="NCBI Taxonomy" id="394"/>
    <lineage>
        <taxon>Bacteria</taxon>
        <taxon>Pseudomonadati</taxon>
        <taxon>Pseudomonadota</taxon>
        <taxon>Alphaproteobacteria</taxon>
        <taxon>Hyphomicrobiales</taxon>
        <taxon>Rhizobiaceae</taxon>
        <taxon>Sinorhizobium/Ensifer group</taxon>
        <taxon>Sinorhizobium</taxon>
    </lineage>
</organism>
<protein>
    <submittedName>
        <fullName evidence="2">Uncharacterized protein</fullName>
    </submittedName>
</protein>
<keyword evidence="1" id="KW-1133">Transmembrane helix</keyword>
<sequence>MIIVTPLLAAHVPGRDDPDLGFAIPKHESDVKQSLVISPPESVDTLLYNTMCDVRQHKQRLVEKDLLGFGLANIMLVGVLSGVSLGPIEAGNLFPIDHGRIFS</sequence>
<evidence type="ECO:0000313" key="2">
    <source>
        <dbReference type="EMBL" id="ACP22436.1"/>
    </source>
</evidence>
<accession>C3KQS8</accession>
<dbReference type="EMBL" id="CP000874">
    <property type="protein sequence ID" value="ACP22436.1"/>
    <property type="molecule type" value="Genomic_DNA"/>
</dbReference>
<reference evidence="2 3" key="2">
    <citation type="journal article" date="2009" name="Appl. Environ. Microbiol.">
        <title>Rhizobium sp. strain NGR234 possesses a remarkable number of secretion systems.</title>
        <authorList>
            <person name="Schmeisser C."/>
            <person name="Liesegang H."/>
            <person name="Krysciak D."/>
            <person name="Bakkou N."/>
            <person name="Le Quere A."/>
            <person name="Wollherr A."/>
            <person name="Heinemeyer I."/>
            <person name="Morgenstern B."/>
            <person name="Pommerening-Roeser A."/>
            <person name="Flores M."/>
            <person name="Palacios R."/>
            <person name="Brenner S."/>
            <person name="Gottschalk G."/>
            <person name="Schmitz R.A."/>
            <person name="Broughton W.J."/>
            <person name="Perret X."/>
            <person name="Strittmatter A.W."/>
            <person name="Streit W.R."/>
        </authorList>
    </citation>
    <scope>NUCLEOTIDE SEQUENCE [LARGE SCALE GENOMIC DNA]</scope>
    <source>
        <strain evidence="3">NBRC 101917 / NGR234</strain>
    </source>
</reference>
<evidence type="ECO:0000256" key="1">
    <source>
        <dbReference type="SAM" id="Phobius"/>
    </source>
</evidence>